<organism evidence="2 3">
    <name type="scientific">Clostridium vincentii</name>
    <dbReference type="NCBI Taxonomy" id="52704"/>
    <lineage>
        <taxon>Bacteria</taxon>
        <taxon>Bacillati</taxon>
        <taxon>Bacillota</taxon>
        <taxon>Clostridia</taxon>
        <taxon>Eubacteriales</taxon>
        <taxon>Clostridiaceae</taxon>
        <taxon>Clostridium</taxon>
    </lineage>
</organism>
<dbReference type="RefSeq" id="WP_146127309.1">
    <property type="nucleotide sequence ID" value="NZ_PVXQ01000011.1"/>
</dbReference>
<keyword evidence="3" id="KW-1185">Reference proteome</keyword>
<reference evidence="2 3" key="1">
    <citation type="submission" date="2018-03" db="EMBL/GenBank/DDBJ databases">
        <title>Genome sequence of Clostridium vincentii DSM 10228.</title>
        <authorList>
            <person name="Poehlein A."/>
            <person name="Daniel R."/>
        </authorList>
    </citation>
    <scope>NUCLEOTIDE SEQUENCE [LARGE SCALE GENOMIC DNA]</scope>
    <source>
        <strain evidence="2 3">DSM 10228</strain>
    </source>
</reference>
<comment type="caution">
    <text evidence="2">The sequence shown here is derived from an EMBL/GenBank/DDBJ whole genome shotgun (WGS) entry which is preliminary data.</text>
</comment>
<dbReference type="AlphaFoldDB" id="A0A2T0BGB7"/>
<sequence length="163" mass="18834">MRKRLQKHPGWNMYRKRNGFTLLEIVIYMGLSLVICLIGYKEVMQVKNIYLKSIEESLAINSVEEAFITIDKFAREIDVIGISNINNKLVINKGSDTDESYEKRIIEESEGNLLIKYYDSTNMLDYKGRSTLIIKISDFNVISKGKLIYITFKKGGVIYTKCL</sequence>
<dbReference type="OrthoDB" id="1913023at2"/>
<gene>
    <name evidence="2" type="ORF">CLVI_13890</name>
</gene>
<keyword evidence="1" id="KW-0472">Membrane</keyword>
<feature type="transmembrane region" description="Helical" evidence="1">
    <location>
        <begin position="20"/>
        <end position="40"/>
    </location>
</feature>
<keyword evidence="1" id="KW-1133">Transmembrane helix</keyword>
<proteinExistence type="predicted"/>
<keyword evidence="1" id="KW-0812">Transmembrane</keyword>
<dbReference type="Proteomes" id="UP000239471">
    <property type="component" value="Unassembled WGS sequence"/>
</dbReference>
<name>A0A2T0BGB7_9CLOT</name>
<evidence type="ECO:0000313" key="3">
    <source>
        <dbReference type="Proteomes" id="UP000239471"/>
    </source>
</evidence>
<evidence type="ECO:0000256" key="1">
    <source>
        <dbReference type="SAM" id="Phobius"/>
    </source>
</evidence>
<dbReference type="EMBL" id="PVXQ01000011">
    <property type="protein sequence ID" value="PRR82946.1"/>
    <property type="molecule type" value="Genomic_DNA"/>
</dbReference>
<protein>
    <recommendedName>
        <fullName evidence="4">Prepilin-type N-terminal cleavage/methylation domain-containing protein</fullName>
    </recommendedName>
</protein>
<evidence type="ECO:0000313" key="2">
    <source>
        <dbReference type="EMBL" id="PRR82946.1"/>
    </source>
</evidence>
<evidence type="ECO:0008006" key="4">
    <source>
        <dbReference type="Google" id="ProtNLM"/>
    </source>
</evidence>
<accession>A0A2T0BGB7</accession>